<feature type="compositionally biased region" description="Basic and acidic residues" evidence="1">
    <location>
        <begin position="165"/>
        <end position="176"/>
    </location>
</feature>
<dbReference type="AlphaFoldDB" id="A0A6I8TMI0"/>
<evidence type="ECO:0000313" key="2">
    <source>
        <dbReference type="EnsemblMetazoa" id="AAEL020783-PA"/>
    </source>
</evidence>
<dbReference type="EnsemblMetazoa" id="AAEL020783-RA">
    <property type="protein sequence ID" value="AAEL020783-PA"/>
    <property type="gene ID" value="AAEL020783"/>
</dbReference>
<sequence>MNAQVLKITSSALYDPYYGYDSSNGAKDDEVGYVKSNSEKGEGGFHHVETFQKKGGDEYEHEHERGYGESKHDPETDYEDQPEPNIEKRDNNRDLKTHKRNYEVVEEHGNDHKNPNQHKTYGAKPTKPTKPSKRPSIPEFGTRLTLPKRTTLKQNHNGYETVIYHGHENESSEKGYGRRNHHNAPSKTENFDEKDDESDDGEQDEAEAEQESQDREDDTDNADQSNFGDNYNSFKYDDEFGDFSKNFDDDGGHDRSEEHSNRNDDRVSSNRNHFDYDEEVDREQVDETANEDRYQGGEYDDEDEDKYRGHNRRNYDYSSEKDYYA</sequence>
<gene>
    <name evidence="2" type="primary">110679506</name>
</gene>
<accession>A0A6I8TMI0</accession>
<dbReference type="InParanoid" id="A0A6I8TMI0"/>
<reference evidence="2 3" key="1">
    <citation type="submission" date="2017-06" db="EMBL/GenBank/DDBJ databases">
        <title>Aedes aegypti genome working group (AGWG) sequencing and assembly.</title>
        <authorList>
            <consortium name="Aedes aegypti Genome Working Group (AGWG)"/>
            <person name="Matthews B.J."/>
        </authorList>
    </citation>
    <scope>NUCLEOTIDE SEQUENCE [LARGE SCALE GENOMIC DNA]</scope>
    <source>
        <strain evidence="2 3">LVP_AGWG</strain>
    </source>
</reference>
<dbReference type="Proteomes" id="UP000008820">
    <property type="component" value="Chromosome 3"/>
</dbReference>
<feature type="compositionally biased region" description="Basic and acidic residues" evidence="1">
    <location>
        <begin position="26"/>
        <end position="75"/>
    </location>
</feature>
<protein>
    <submittedName>
        <fullName evidence="2">Uncharacterized protein</fullName>
    </submittedName>
</protein>
<feature type="compositionally biased region" description="Acidic residues" evidence="1">
    <location>
        <begin position="192"/>
        <end position="221"/>
    </location>
</feature>
<evidence type="ECO:0000256" key="1">
    <source>
        <dbReference type="SAM" id="MobiDB-lite"/>
    </source>
</evidence>
<feature type="region of interest" description="Disordered" evidence="1">
    <location>
        <begin position="15"/>
        <end position="325"/>
    </location>
</feature>
<feature type="compositionally biased region" description="Low complexity" evidence="1">
    <location>
        <begin position="142"/>
        <end position="153"/>
    </location>
</feature>
<organism evidence="2 3">
    <name type="scientific">Aedes aegypti</name>
    <name type="common">Yellowfever mosquito</name>
    <name type="synonym">Culex aegypti</name>
    <dbReference type="NCBI Taxonomy" id="7159"/>
    <lineage>
        <taxon>Eukaryota</taxon>
        <taxon>Metazoa</taxon>
        <taxon>Ecdysozoa</taxon>
        <taxon>Arthropoda</taxon>
        <taxon>Hexapoda</taxon>
        <taxon>Insecta</taxon>
        <taxon>Pterygota</taxon>
        <taxon>Neoptera</taxon>
        <taxon>Endopterygota</taxon>
        <taxon>Diptera</taxon>
        <taxon>Nematocera</taxon>
        <taxon>Culicoidea</taxon>
        <taxon>Culicidae</taxon>
        <taxon>Culicinae</taxon>
        <taxon>Aedini</taxon>
        <taxon>Aedes</taxon>
        <taxon>Stegomyia</taxon>
    </lineage>
</organism>
<dbReference type="OrthoDB" id="8193799at2759"/>
<feature type="compositionally biased region" description="Polar residues" evidence="1">
    <location>
        <begin position="222"/>
        <end position="233"/>
    </location>
</feature>
<reference evidence="2" key="2">
    <citation type="submission" date="2020-05" db="UniProtKB">
        <authorList>
            <consortium name="EnsemblMetazoa"/>
        </authorList>
    </citation>
    <scope>IDENTIFICATION</scope>
    <source>
        <strain evidence="2">LVP_AGWG</strain>
    </source>
</reference>
<feature type="compositionally biased region" description="Basic and acidic residues" evidence="1">
    <location>
        <begin position="85"/>
        <end position="114"/>
    </location>
</feature>
<proteinExistence type="predicted"/>
<feature type="compositionally biased region" description="Basic and acidic residues" evidence="1">
    <location>
        <begin position="245"/>
        <end position="275"/>
    </location>
</feature>
<feature type="compositionally biased region" description="Basic and acidic residues" evidence="1">
    <location>
        <begin position="282"/>
        <end position="295"/>
    </location>
</feature>
<keyword evidence="3" id="KW-1185">Reference proteome</keyword>
<name>A0A6I8TMI0_AEDAE</name>
<feature type="compositionally biased region" description="Basic and acidic residues" evidence="1">
    <location>
        <begin position="305"/>
        <end position="325"/>
    </location>
</feature>
<evidence type="ECO:0000313" key="3">
    <source>
        <dbReference type="Proteomes" id="UP000008820"/>
    </source>
</evidence>